<sequence length="463" mass="52498">MTNEWNGAVKEADQKNELMRLSGKKVGQKITTTERDLLGLIKRRPGAYKYYANRPASATERKRKERAIKKLTLGKALKEKEKKLLGGVGKSTITVNLAYELAKKKKVLLVDCDPQGHSGAIYSGAESKYNIKDLFLDRIGIEKVINPGYVSGKQVKNIDIITSNIYLAKVAEQISSKYHREKILKGKMEKVEKNRNRQTNKYIEKELSNYQEQLCGAKIRKAEVINQSRIANEPLMAFAPHSPVIMDYERLGAEITKITGGKTQLLEIINLSIPTSYNNFIEPFVGGGAVFLNIQPGKVIINDINRELITAYQIIKEKPQELSKLLISYEKKHSPEFYEQLKKQEPKNLSDLEIAARFIYLNKTGYNGLYRVNSQAISEYLNNSNCQILNQDYQQLLPLIKENDFLFVDPPYDSEKTILLNGLSVKQNSNGFTSYTAGEKRASGAQEIFIGNYQLTERQAKEL</sequence>
<dbReference type="EMBL" id="CAJVPW010014842">
    <property type="protein sequence ID" value="CAG8656898.1"/>
    <property type="molecule type" value="Genomic_DNA"/>
</dbReference>
<proteinExistence type="predicted"/>
<gene>
    <name evidence="1" type="ORF">SPELUC_LOCUS9120</name>
</gene>
<protein>
    <submittedName>
        <fullName evidence="1">1037_t:CDS:1</fullName>
    </submittedName>
</protein>
<comment type="caution">
    <text evidence="1">The sequence shown here is derived from an EMBL/GenBank/DDBJ whole genome shotgun (WGS) entry which is preliminary data.</text>
</comment>
<keyword evidence="2" id="KW-1185">Reference proteome</keyword>
<feature type="non-terminal residue" evidence="1">
    <location>
        <position position="463"/>
    </location>
</feature>
<dbReference type="Proteomes" id="UP000789366">
    <property type="component" value="Unassembled WGS sequence"/>
</dbReference>
<accession>A0ACA9NKH8</accession>
<evidence type="ECO:0000313" key="1">
    <source>
        <dbReference type="EMBL" id="CAG8656898.1"/>
    </source>
</evidence>
<name>A0ACA9NKH8_9GLOM</name>
<reference evidence="1" key="1">
    <citation type="submission" date="2021-06" db="EMBL/GenBank/DDBJ databases">
        <authorList>
            <person name="Kallberg Y."/>
            <person name="Tangrot J."/>
            <person name="Rosling A."/>
        </authorList>
    </citation>
    <scope>NUCLEOTIDE SEQUENCE</scope>
    <source>
        <strain evidence="1">28 12/20/2015</strain>
    </source>
</reference>
<evidence type="ECO:0000313" key="2">
    <source>
        <dbReference type="Proteomes" id="UP000789366"/>
    </source>
</evidence>
<organism evidence="1 2">
    <name type="scientific">Cetraspora pellucida</name>
    <dbReference type="NCBI Taxonomy" id="1433469"/>
    <lineage>
        <taxon>Eukaryota</taxon>
        <taxon>Fungi</taxon>
        <taxon>Fungi incertae sedis</taxon>
        <taxon>Mucoromycota</taxon>
        <taxon>Glomeromycotina</taxon>
        <taxon>Glomeromycetes</taxon>
        <taxon>Diversisporales</taxon>
        <taxon>Gigasporaceae</taxon>
        <taxon>Cetraspora</taxon>
    </lineage>
</organism>